<keyword evidence="2" id="KW-1185">Reference proteome</keyword>
<reference evidence="2" key="1">
    <citation type="submission" date="2015-12" db="EMBL/GenBank/DDBJ databases">
        <title>Complete genome sequence of Pandoraea norimbergensis DSM 11628.</title>
        <authorList>
            <person name="Ee R."/>
            <person name="Lim Y.-L."/>
            <person name="Yong D."/>
            <person name="Yin W.-F."/>
            <person name="Chan K.-G."/>
        </authorList>
    </citation>
    <scope>NUCLEOTIDE SEQUENCE [LARGE SCALE GENOMIC DNA]</scope>
    <source>
        <strain evidence="2">DSM 11628</strain>
    </source>
</reference>
<evidence type="ECO:0000313" key="1">
    <source>
        <dbReference type="EMBL" id="ALS61953.1"/>
    </source>
</evidence>
<name>A0ABN4JMN3_9BURK</name>
<sequence>MAAPRPALVVPTMLTVPALVIVLDESTVMVATFGVVRVDEIVLPCVTLTLTLVLPAWAATTPSVPVQVTVVPLAGVTLSQAARALPATHSDIANITGLSGRWQCEPASAPVAWNGFLMAVLLRVIVLIQ</sequence>
<dbReference type="EMBL" id="CP013480">
    <property type="protein sequence ID" value="ALS61953.1"/>
    <property type="molecule type" value="Genomic_DNA"/>
</dbReference>
<dbReference type="Proteomes" id="UP000060277">
    <property type="component" value="Chromosome"/>
</dbReference>
<evidence type="ECO:0000313" key="2">
    <source>
        <dbReference type="Proteomes" id="UP000060277"/>
    </source>
</evidence>
<protein>
    <submittedName>
        <fullName evidence="1">Uncharacterized protein</fullName>
    </submittedName>
</protein>
<accession>A0ABN4JMN3</accession>
<organism evidence="1 2">
    <name type="scientific">Pandoraea norimbergensis</name>
    <dbReference type="NCBI Taxonomy" id="93219"/>
    <lineage>
        <taxon>Bacteria</taxon>
        <taxon>Pseudomonadati</taxon>
        <taxon>Pseudomonadota</taxon>
        <taxon>Betaproteobacteria</taxon>
        <taxon>Burkholderiales</taxon>
        <taxon>Burkholderiaceae</taxon>
        <taxon>Pandoraea</taxon>
    </lineage>
</organism>
<proteinExistence type="predicted"/>
<gene>
    <name evidence="1" type="ORF">AT302_21400</name>
</gene>